<feature type="transmembrane region" description="Helical" evidence="5">
    <location>
        <begin position="470"/>
        <end position="494"/>
    </location>
</feature>
<dbReference type="EMBL" id="CP001674">
    <property type="protein sequence ID" value="ACT51425.1"/>
    <property type="molecule type" value="Genomic_DNA"/>
</dbReference>
<evidence type="ECO:0000313" key="7">
    <source>
        <dbReference type="Proteomes" id="UP000002743"/>
    </source>
</evidence>
<evidence type="ECO:0000256" key="1">
    <source>
        <dbReference type="ARBA" id="ARBA00004141"/>
    </source>
</evidence>
<keyword evidence="7" id="KW-1185">Reference proteome</keyword>
<sequence>MMDKILHDYLQHKSEPVRLLADLVDQIRPARGDHRDHAAHAIQALCHVLNREPELAQALHEAVLGLLGGRRPVSLYVDAGIQPSSGFFTEMFRRVGHKLLPEAVDPQYVKDVFGQIFRRRQDELWVIAVPDEVWLQLLEAMRFDEADTRLLEACKRGLLDAVQVLSYRLSASGLEPELIRSHPELENHASPFIIQNVELGNFLEAPEDDKNDIRHILVMLDQCGEVIGKIRRNSSQTGTSIHLTFLLQRMTQQIRRLERLLRIIASQRAGESANLEFVHLLKELVSAECHKNDVRKHWRENMELLALRVTENASRTGEHYITNNRREYYGLMRSAMGAGIIIAFMAMLKIITAGKHYAPLTEAILFSLNYGLGFVIIHILHFTVATKQPAMTAAAIAASIDASDGKSREMDNLVNIIAQTIRSQTIAIIGNVSLAVPVAMLIGWAIYTLTGSHFIPPEKAHKLLADIHPWHSGALIYAGIAGVCLFLSGLIAGYHDNLAIYNKIPQRLKALSWLRVLLGPARLERVAKYVENNLGALAGNFYFGCLLGGMSGLGVLLGLPIDIRHIAFSSAFVGFSFTALDFNITWQLAVIAAVSVLLIGTVNLLVSFSLALYVAMKSRKVSFVQWRRFLVTLLKRLNNEPGKFFLPPPRSEPEVESGHGH</sequence>
<reference evidence="6 7" key="2">
    <citation type="journal article" date="2011" name="J. Bacteriol.">
        <title>Genomes of three methylotrophs from a single niche uncover genetic and metabolic divergence of Methylophilaceae.</title>
        <authorList>
            <person name="Lapidus A."/>
            <person name="Clum A."/>
            <person name="Labutti K."/>
            <person name="Kaluzhnaya M.G."/>
            <person name="Lim S."/>
            <person name="Beck D.A."/>
            <person name="Glavina Del Rio T."/>
            <person name="Nolan M."/>
            <person name="Mavromatis K."/>
            <person name="Huntemann M."/>
            <person name="Lucas S."/>
            <person name="Lidstrom M.E."/>
            <person name="Ivanova N."/>
            <person name="Chistoserdova L."/>
        </authorList>
    </citation>
    <scope>NUCLEOTIDE SEQUENCE [LARGE SCALE GENOMIC DNA]</scope>
    <source>
        <strain evidence="6 7">SIP3-4</strain>
    </source>
</reference>
<reference evidence="7" key="1">
    <citation type="submission" date="2009-07" db="EMBL/GenBank/DDBJ databases">
        <title>Complete sequence of chromosome of Methylovorus sp. SIP3-4.</title>
        <authorList>
            <person name="Lucas S."/>
            <person name="Copeland A."/>
            <person name="Lapidus A."/>
            <person name="Glavina del Rio T."/>
            <person name="Tice H."/>
            <person name="Bruce D."/>
            <person name="Goodwin L."/>
            <person name="Pitluck S."/>
            <person name="Clum A."/>
            <person name="Larimer F."/>
            <person name="Land M."/>
            <person name="Hauser L."/>
            <person name="Kyrpides N."/>
            <person name="Mikhailova N."/>
            <person name="Kayluzhnaya M."/>
            <person name="Chistoserdova L."/>
        </authorList>
    </citation>
    <scope>NUCLEOTIDE SEQUENCE [LARGE SCALE GENOMIC DNA]</scope>
    <source>
        <strain evidence="7">SIP3-4</strain>
    </source>
</reference>
<protein>
    <submittedName>
        <fullName evidence="6">Putative site-specific recombinase, prophage insertion</fullName>
    </submittedName>
</protein>
<feature type="transmembrane region" description="Helical" evidence="5">
    <location>
        <begin position="590"/>
        <end position="615"/>
    </location>
</feature>
<organism evidence="6 7">
    <name type="scientific">Methylovorus glucosotrophus (strain SIP3-4)</name>
    <dbReference type="NCBI Taxonomy" id="582744"/>
    <lineage>
        <taxon>Bacteria</taxon>
        <taxon>Pseudomonadati</taxon>
        <taxon>Pseudomonadota</taxon>
        <taxon>Betaproteobacteria</taxon>
        <taxon>Nitrosomonadales</taxon>
        <taxon>Methylophilaceae</taxon>
        <taxon>Methylovorus</taxon>
    </lineage>
</organism>
<dbReference type="GO" id="GO:0016020">
    <property type="term" value="C:membrane"/>
    <property type="evidence" value="ECO:0007669"/>
    <property type="project" value="UniProtKB-SubCell"/>
</dbReference>
<dbReference type="Pfam" id="PF10136">
    <property type="entry name" value="SpecificRecomb"/>
    <property type="match status" value="1"/>
</dbReference>
<dbReference type="OrthoDB" id="5688397at2"/>
<dbReference type="AlphaFoldDB" id="C6X7G0"/>
<dbReference type="eggNOG" id="COG4389">
    <property type="taxonomic scope" value="Bacteria"/>
</dbReference>
<gene>
    <name evidence="6" type="ordered locus">Msip34_2183</name>
</gene>
<feature type="transmembrane region" description="Helical" evidence="5">
    <location>
        <begin position="363"/>
        <end position="384"/>
    </location>
</feature>
<accession>C6X7G0</accession>
<dbReference type="InterPro" id="IPR023271">
    <property type="entry name" value="Aquaporin-like"/>
</dbReference>
<dbReference type="STRING" id="582744.Msip34_2183"/>
<dbReference type="KEGG" id="mei:Msip34_2183"/>
<feature type="transmembrane region" description="Helical" evidence="5">
    <location>
        <begin position="541"/>
        <end position="559"/>
    </location>
</feature>
<evidence type="ECO:0000256" key="4">
    <source>
        <dbReference type="ARBA" id="ARBA00023136"/>
    </source>
</evidence>
<feature type="transmembrane region" description="Helical" evidence="5">
    <location>
        <begin position="328"/>
        <end position="351"/>
    </location>
</feature>
<dbReference type="PIRSF" id="PIRSF015380">
    <property type="entry name" value="Site-sp_rcmb"/>
    <property type="match status" value="1"/>
</dbReference>
<dbReference type="RefSeq" id="WP_015830749.1">
    <property type="nucleotide sequence ID" value="NC_012969.1"/>
</dbReference>
<dbReference type="HOGENOM" id="CLU_023672_0_0_4"/>
<evidence type="ECO:0000313" key="6">
    <source>
        <dbReference type="EMBL" id="ACT51425.1"/>
    </source>
</evidence>
<evidence type="ECO:0000256" key="2">
    <source>
        <dbReference type="ARBA" id="ARBA00022692"/>
    </source>
</evidence>
<dbReference type="Proteomes" id="UP000002743">
    <property type="component" value="Chromosome"/>
</dbReference>
<evidence type="ECO:0000256" key="3">
    <source>
        <dbReference type="ARBA" id="ARBA00022989"/>
    </source>
</evidence>
<keyword evidence="3 5" id="KW-1133">Transmembrane helix</keyword>
<name>C6X7G0_METGS</name>
<comment type="subcellular location">
    <subcellularLocation>
        <location evidence="1">Membrane</location>
        <topology evidence="1">Multi-pass membrane protein</topology>
    </subcellularLocation>
</comment>
<keyword evidence="2 5" id="KW-0812">Transmembrane</keyword>
<dbReference type="Gene3D" id="1.20.1080.10">
    <property type="entry name" value="Glycerol uptake facilitator protein"/>
    <property type="match status" value="1"/>
</dbReference>
<evidence type="ECO:0000256" key="5">
    <source>
        <dbReference type="SAM" id="Phobius"/>
    </source>
</evidence>
<feature type="transmembrane region" description="Helical" evidence="5">
    <location>
        <begin position="426"/>
        <end position="449"/>
    </location>
</feature>
<keyword evidence="4 5" id="KW-0472">Membrane</keyword>
<proteinExistence type="predicted"/>
<dbReference type="InterPro" id="IPR011385">
    <property type="entry name" value="Site-sp_rcmbase"/>
</dbReference>